<dbReference type="GO" id="GO:0006633">
    <property type="term" value="P:fatty acid biosynthetic process"/>
    <property type="evidence" value="ECO:0007669"/>
    <property type="project" value="TreeGrafter"/>
</dbReference>
<feature type="domain" description="MaoC-like" evidence="1">
    <location>
        <begin position="20"/>
        <end position="116"/>
    </location>
</feature>
<dbReference type="PANTHER" id="PTHR43437:SF3">
    <property type="entry name" value="HYDROXYACYL-THIOESTER DEHYDRATASE TYPE 2, MITOCHONDRIAL"/>
    <property type="match status" value="1"/>
</dbReference>
<dbReference type="Pfam" id="PF01575">
    <property type="entry name" value="MaoC_dehydratas"/>
    <property type="match status" value="1"/>
</dbReference>
<evidence type="ECO:0000313" key="3">
    <source>
        <dbReference type="Proteomes" id="UP000005737"/>
    </source>
</evidence>
<dbReference type="Gene3D" id="3.10.129.10">
    <property type="entry name" value="Hotdog Thioesterase"/>
    <property type="match status" value="1"/>
</dbReference>
<dbReference type="STRING" id="183.GCA_002009735_03994"/>
<evidence type="ECO:0000313" key="2">
    <source>
        <dbReference type="EMBL" id="EHQ07910.1"/>
    </source>
</evidence>
<dbReference type="CDD" id="cd03449">
    <property type="entry name" value="R_hydratase"/>
    <property type="match status" value="1"/>
</dbReference>
<organism evidence="2 3">
    <name type="scientific">Leptonema illini DSM 21528</name>
    <dbReference type="NCBI Taxonomy" id="929563"/>
    <lineage>
        <taxon>Bacteria</taxon>
        <taxon>Pseudomonadati</taxon>
        <taxon>Spirochaetota</taxon>
        <taxon>Spirochaetia</taxon>
        <taxon>Leptospirales</taxon>
        <taxon>Leptospiraceae</taxon>
        <taxon>Leptonema</taxon>
    </lineage>
</organism>
<accession>H2CGJ3</accession>
<dbReference type="InterPro" id="IPR050965">
    <property type="entry name" value="UPF0336/Enoyl-CoA_hydratase"/>
</dbReference>
<proteinExistence type="predicted"/>
<keyword evidence="3" id="KW-1185">Reference proteome</keyword>
<evidence type="ECO:0000259" key="1">
    <source>
        <dbReference type="Pfam" id="PF01575"/>
    </source>
</evidence>
<dbReference type="SUPFAM" id="SSF54637">
    <property type="entry name" value="Thioesterase/thiol ester dehydrase-isomerase"/>
    <property type="match status" value="1"/>
</dbReference>
<dbReference type="GO" id="GO:0019171">
    <property type="term" value="F:(3R)-hydroxyacyl-[acyl-carrier-protein] dehydratase activity"/>
    <property type="evidence" value="ECO:0007669"/>
    <property type="project" value="TreeGrafter"/>
</dbReference>
<protein>
    <submittedName>
        <fullName evidence="2">MaoC domain protein dehydratase</fullName>
    </submittedName>
</protein>
<dbReference type="Proteomes" id="UP000005737">
    <property type="component" value="Unassembled WGS sequence"/>
</dbReference>
<name>H2CGJ3_9LEPT</name>
<dbReference type="AlphaFoldDB" id="H2CGJ3"/>
<gene>
    <name evidence="2" type="ORF">Lepil_3248</name>
</gene>
<dbReference type="HOGENOM" id="CLU_094876_3_3_12"/>
<dbReference type="EMBL" id="JH597773">
    <property type="protein sequence ID" value="EHQ07910.1"/>
    <property type="molecule type" value="Genomic_DNA"/>
</dbReference>
<dbReference type="InterPro" id="IPR029069">
    <property type="entry name" value="HotDog_dom_sf"/>
</dbReference>
<sequence length="145" mass="15681">MYNLGRTYEEISVGDRASFTKTISETDVYLYAGISGDFNPVHIDEEYAKTTPFGRRIAHGGLAGSLLAPVLGMKLPGLGTVALEVTQKYRAPVYPGDTITCEVQVTGKVERLKAVEMKILWTNQAGTTVSKGTCTVLPPQRNPSS</sequence>
<dbReference type="InterPro" id="IPR002539">
    <property type="entry name" value="MaoC-like_dom"/>
</dbReference>
<dbReference type="PANTHER" id="PTHR43437">
    <property type="entry name" value="HYDROXYACYL-THIOESTER DEHYDRATASE TYPE 2, MITOCHONDRIAL-RELATED"/>
    <property type="match status" value="1"/>
</dbReference>
<dbReference type="RefSeq" id="WP_002774138.1">
    <property type="nucleotide sequence ID" value="NZ_JH597773.1"/>
</dbReference>
<reference evidence="2 3" key="1">
    <citation type="submission" date="2011-10" db="EMBL/GenBank/DDBJ databases">
        <title>The Improved High-Quality Draft genome of Leptonema illini DSM 21528.</title>
        <authorList>
            <consortium name="US DOE Joint Genome Institute (JGI-PGF)"/>
            <person name="Lucas S."/>
            <person name="Copeland A."/>
            <person name="Lapidus A."/>
            <person name="Glavina del Rio T."/>
            <person name="Dalin E."/>
            <person name="Tice H."/>
            <person name="Bruce D."/>
            <person name="Goodwin L."/>
            <person name="Pitluck S."/>
            <person name="Peters L."/>
            <person name="Mikhailova N."/>
            <person name="Held B."/>
            <person name="Kyrpides N."/>
            <person name="Mavromatis K."/>
            <person name="Ivanova N."/>
            <person name="Markowitz V."/>
            <person name="Cheng J.-F."/>
            <person name="Hugenholtz P."/>
            <person name="Woyke T."/>
            <person name="Wu D."/>
            <person name="Gronow S."/>
            <person name="Wellnitz S."/>
            <person name="Brambilla E.-M."/>
            <person name="Klenk H.-P."/>
            <person name="Eisen J.A."/>
        </authorList>
    </citation>
    <scope>NUCLEOTIDE SEQUENCE [LARGE SCALE GENOMIC DNA]</scope>
    <source>
        <strain evidence="2 3">DSM 21528</strain>
    </source>
</reference>